<keyword evidence="2" id="KW-1185">Reference proteome</keyword>
<evidence type="ECO:0000313" key="2">
    <source>
        <dbReference type="Proteomes" id="UP000049222"/>
    </source>
</evidence>
<protein>
    <submittedName>
        <fullName evidence="1">Uncharacterized protein</fullName>
    </submittedName>
</protein>
<accession>A0A0M6YLI8</accession>
<dbReference type="STRING" id="420998.JDO7802_03260"/>
<dbReference type="RefSeq" id="WP_083481200.1">
    <property type="nucleotide sequence ID" value="NZ_CXSU01000012.1"/>
</dbReference>
<dbReference type="AlphaFoldDB" id="A0A0M6YLI8"/>
<gene>
    <name evidence="1" type="ORF">JDO7802_03260</name>
</gene>
<sequence>MTLTEIAPLATEQIYAAQKVTDHVDGPSGHGDCRYLSTLRKAQNHVNALGVDTVDLVVVMHGNGLGMLQNAVGNDDLKTGIAWLKG</sequence>
<dbReference type="EMBL" id="CXSU01000012">
    <property type="protein sequence ID" value="CTQ51221.1"/>
    <property type="molecule type" value="Genomic_DNA"/>
</dbReference>
<dbReference type="OrthoDB" id="14053at2"/>
<proteinExistence type="predicted"/>
<reference evidence="1 2" key="1">
    <citation type="submission" date="2015-07" db="EMBL/GenBank/DDBJ databases">
        <authorList>
            <person name="Noorani M."/>
        </authorList>
    </citation>
    <scope>NUCLEOTIDE SEQUENCE [LARGE SCALE GENOMIC DNA]</scope>
    <source>
        <strain evidence="1 2">CECT 7802</strain>
    </source>
</reference>
<name>A0A0M6YLI8_9RHOB</name>
<dbReference type="Proteomes" id="UP000049222">
    <property type="component" value="Unassembled WGS sequence"/>
</dbReference>
<evidence type="ECO:0000313" key="1">
    <source>
        <dbReference type="EMBL" id="CTQ51221.1"/>
    </source>
</evidence>
<organism evidence="1 2">
    <name type="scientific">Jannaschia donghaensis</name>
    <dbReference type="NCBI Taxonomy" id="420998"/>
    <lineage>
        <taxon>Bacteria</taxon>
        <taxon>Pseudomonadati</taxon>
        <taxon>Pseudomonadota</taxon>
        <taxon>Alphaproteobacteria</taxon>
        <taxon>Rhodobacterales</taxon>
        <taxon>Roseobacteraceae</taxon>
        <taxon>Jannaschia</taxon>
    </lineage>
</organism>